<keyword evidence="1" id="KW-0732">Signal</keyword>
<dbReference type="GeneID" id="111595748"/>
<dbReference type="PANTHER" id="PTHR33236:SF12">
    <property type="entry name" value="CUB DOMAIN-CONTAINING PROTEIN-RELATED"/>
    <property type="match status" value="1"/>
</dbReference>
<dbReference type="Pfam" id="PF26080">
    <property type="entry name" value="CUB_animal"/>
    <property type="match status" value="1"/>
</dbReference>
<name>A0A6J1LP70_DROHY</name>
<evidence type="ECO:0000313" key="4">
    <source>
        <dbReference type="RefSeq" id="XP_023165376.2"/>
    </source>
</evidence>
<evidence type="ECO:0000259" key="2">
    <source>
        <dbReference type="Pfam" id="PF26080"/>
    </source>
</evidence>
<evidence type="ECO:0000313" key="3">
    <source>
        <dbReference type="Proteomes" id="UP000504633"/>
    </source>
</evidence>
<feature type="chain" id="PRO_5026807433" evidence="1">
    <location>
        <begin position="21"/>
        <end position="411"/>
    </location>
</feature>
<dbReference type="KEGG" id="dhe:111595748"/>
<organism evidence="3 4">
    <name type="scientific">Drosophila hydei</name>
    <name type="common">Fruit fly</name>
    <dbReference type="NCBI Taxonomy" id="7224"/>
    <lineage>
        <taxon>Eukaryota</taxon>
        <taxon>Metazoa</taxon>
        <taxon>Ecdysozoa</taxon>
        <taxon>Arthropoda</taxon>
        <taxon>Hexapoda</taxon>
        <taxon>Insecta</taxon>
        <taxon>Pterygota</taxon>
        <taxon>Neoptera</taxon>
        <taxon>Endopterygota</taxon>
        <taxon>Diptera</taxon>
        <taxon>Brachycera</taxon>
        <taxon>Muscomorpha</taxon>
        <taxon>Ephydroidea</taxon>
        <taxon>Drosophilidae</taxon>
        <taxon>Drosophila</taxon>
    </lineage>
</organism>
<reference evidence="4" key="1">
    <citation type="submission" date="2025-08" db="UniProtKB">
        <authorList>
            <consortium name="RefSeq"/>
        </authorList>
    </citation>
    <scope>IDENTIFICATION</scope>
    <source>
        <strain evidence="4">15085-1641.00</strain>
        <tissue evidence="4">Whole body</tissue>
    </source>
</reference>
<feature type="domain" description="CUB" evidence="2">
    <location>
        <begin position="265"/>
        <end position="406"/>
    </location>
</feature>
<proteinExistence type="predicted"/>
<protein>
    <submittedName>
        <fullName evidence="4">Uncharacterized protein LOC111595748</fullName>
    </submittedName>
</protein>
<accession>A0A6J1LP70</accession>
<dbReference type="PANTHER" id="PTHR33236">
    <property type="entry name" value="INTRAFLAGELLAR TRANSPORT PROTEIN 122 FAMILY PROTEIN-RELATED"/>
    <property type="match status" value="1"/>
</dbReference>
<dbReference type="RefSeq" id="XP_023165376.2">
    <property type="nucleotide sequence ID" value="XM_023309608.2"/>
</dbReference>
<sequence>MRALSWFYLLGVCACADVYAQQEVATAAAPVATTEKIFVNQTEEQQLVSVPGVWRQARRRNTLADSCTTNGGATGTCLTRFKCMRQGGTVNGYCGTYGVCCETNMACGTTTRLKRTIIRNPAAFVSNICQYTIEAYSANVQQLRIDFEQFELQQPTFSATDDRLLECQDYFEAGSFKLCGMNAGQHLYLPFNVAAGIDQITLTFSVPSRWQQSNWRLIVTQLEAPQATNKRKSSMLGGFSGSANSLQDLRSIFASHHADYELLAPAGCQQYYTELSGTIRSFNYQPTMGSVYMPDTSYTICIKSTPSASMIEYSFSKLAMSQQTGEGEGYDEACHATVHTPGRQEDYLLIPQSLLARNTAYQPTYYCGTNENFMVYASPPYMIHFSSDEMTLDATQETGFSLTYRLRTSIL</sequence>
<feature type="signal peptide" evidence="1">
    <location>
        <begin position="1"/>
        <end position="20"/>
    </location>
</feature>
<dbReference type="AlphaFoldDB" id="A0A6J1LP70"/>
<dbReference type="Gene3D" id="2.60.120.290">
    <property type="entry name" value="Spermadhesin, CUB domain"/>
    <property type="match status" value="1"/>
</dbReference>
<dbReference type="OrthoDB" id="6378913at2759"/>
<gene>
    <name evidence="4" type="primary">LOC111595748</name>
</gene>
<evidence type="ECO:0000256" key="1">
    <source>
        <dbReference type="SAM" id="SignalP"/>
    </source>
</evidence>
<dbReference type="SUPFAM" id="SSF49854">
    <property type="entry name" value="Spermadhesin, CUB domain"/>
    <property type="match status" value="1"/>
</dbReference>
<dbReference type="InterPro" id="IPR058698">
    <property type="entry name" value="CUB_metazoa"/>
</dbReference>
<dbReference type="Proteomes" id="UP000504633">
    <property type="component" value="Unplaced"/>
</dbReference>
<dbReference type="PROSITE" id="PS51257">
    <property type="entry name" value="PROKAR_LIPOPROTEIN"/>
    <property type="match status" value="1"/>
</dbReference>
<keyword evidence="3" id="KW-1185">Reference proteome</keyword>
<dbReference type="InterPro" id="IPR035914">
    <property type="entry name" value="Sperma_CUB_dom_sf"/>
</dbReference>
<dbReference type="OMA" id="VCCETNM"/>